<sequence length="284" mass="32278">MKKLSLSLVVLLYVISLISCSDNQLEGEHDIAISFSQEGGVYSIPVSDQAHIEFIQDESTHFYKEYNGQDSISIENVAYKHFSAYIKGQKLFLQVGKNRNMKIQKIMVALYDNEPKKIKCTIEKADSCVIENIIYGNPVKRSYTNKKEFLKVDSLKKNVSSCTLYPLSCSYGMLMFNRADDVKEVLPLEDESLVSVPKRDCLKNEKIIFDTGAKIEITDAFWKSFPYVIKKDSNLDKDVLGFSVEYVEEEIPTEIKIKNVSRGTSHIIQCMATLSYPTGNITQE</sequence>
<name>A0AA90ZU44_9BACT</name>
<reference evidence="3" key="1">
    <citation type="submission" date="2019-09" db="EMBL/GenBank/DDBJ databases">
        <title>Distinct polysaccharide growth profiles of human intestinal Prevotella copri isolates.</title>
        <authorList>
            <person name="Fehlner-Peach H."/>
            <person name="Magnabosco C."/>
            <person name="Raghavan V."/>
            <person name="Scher J.U."/>
            <person name="Tett A."/>
            <person name="Cox L.M."/>
            <person name="Gottsegen C."/>
            <person name="Watters A."/>
            <person name="Wiltshire- Gordon J.D."/>
            <person name="Segata N."/>
            <person name="Bonneau R."/>
            <person name="Littman D.R."/>
        </authorList>
    </citation>
    <scope>NUCLEOTIDE SEQUENCE [LARGE SCALE GENOMIC DNA]</scope>
    <source>
        <strain evidence="3">iAA108</strain>
    </source>
</reference>
<evidence type="ECO:0000256" key="1">
    <source>
        <dbReference type="SAM" id="SignalP"/>
    </source>
</evidence>
<organism evidence="2 3">
    <name type="scientific">Segatella copri</name>
    <dbReference type="NCBI Taxonomy" id="165179"/>
    <lineage>
        <taxon>Bacteria</taxon>
        <taxon>Pseudomonadati</taxon>
        <taxon>Bacteroidota</taxon>
        <taxon>Bacteroidia</taxon>
        <taxon>Bacteroidales</taxon>
        <taxon>Prevotellaceae</taxon>
        <taxon>Segatella</taxon>
    </lineage>
</organism>
<keyword evidence="1" id="KW-0732">Signal</keyword>
<evidence type="ECO:0000313" key="2">
    <source>
        <dbReference type="EMBL" id="MQN83148.1"/>
    </source>
</evidence>
<evidence type="ECO:0000313" key="3">
    <source>
        <dbReference type="Proteomes" id="UP000421408"/>
    </source>
</evidence>
<protein>
    <recommendedName>
        <fullName evidence="4">Lipoprotein</fullName>
    </recommendedName>
</protein>
<gene>
    <name evidence="2" type="ORF">F7D74_03885</name>
</gene>
<evidence type="ECO:0008006" key="4">
    <source>
        <dbReference type="Google" id="ProtNLM"/>
    </source>
</evidence>
<dbReference type="Proteomes" id="UP000421408">
    <property type="component" value="Unassembled WGS sequence"/>
</dbReference>
<proteinExistence type="predicted"/>
<feature type="signal peptide" evidence="1">
    <location>
        <begin position="1"/>
        <end position="21"/>
    </location>
</feature>
<feature type="chain" id="PRO_5041704267" description="Lipoprotein" evidence="1">
    <location>
        <begin position="22"/>
        <end position="284"/>
    </location>
</feature>
<dbReference type="AlphaFoldDB" id="A0AA90ZU44"/>
<comment type="caution">
    <text evidence="2">The sequence shown here is derived from an EMBL/GenBank/DDBJ whole genome shotgun (WGS) entry which is preliminary data.</text>
</comment>
<accession>A0AA90ZU44</accession>
<dbReference type="RefSeq" id="WP_153118432.1">
    <property type="nucleotide sequence ID" value="NZ_VZCC01000018.1"/>
</dbReference>
<dbReference type="EMBL" id="VZCC01000018">
    <property type="protein sequence ID" value="MQN83148.1"/>
    <property type="molecule type" value="Genomic_DNA"/>
</dbReference>
<dbReference type="PROSITE" id="PS51257">
    <property type="entry name" value="PROKAR_LIPOPROTEIN"/>
    <property type="match status" value="1"/>
</dbReference>